<dbReference type="AlphaFoldDB" id="A0AAJ4S5A3"/>
<dbReference type="InterPro" id="IPR049805">
    <property type="entry name" value="Lasso_benenodin"/>
</dbReference>
<dbReference type="Pfam" id="PF24178">
    <property type="entry name" value="Subterisin"/>
    <property type="match status" value="1"/>
</dbReference>
<evidence type="ECO:0000313" key="3">
    <source>
        <dbReference type="Proteomes" id="UP000286681"/>
    </source>
</evidence>
<evidence type="ECO:0000256" key="1">
    <source>
        <dbReference type="SAM" id="MobiDB-lite"/>
    </source>
</evidence>
<dbReference type="EMBL" id="QQWO01000005">
    <property type="protein sequence ID" value="RSV04742.1"/>
    <property type="molecule type" value="Genomic_DNA"/>
</dbReference>
<accession>A0AAJ4S5A3</accession>
<proteinExistence type="predicted"/>
<protein>
    <submittedName>
        <fullName evidence="2">Benenodin family lasso peptide</fullName>
    </submittedName>
</protein>
<reference evidence="2 3" key="1">
    <citation type="submission" date="2018-07" db="EMBL/GenBank/DDBJ databases">
        <title>Genomic and Epidemiologic Investigation of an Indolent Hospital Outbreak.</title>
        <authorList>
            <person name="Johnson R.C."/>
            <person name="Deming C."/>
            <person name="Conlan S."/>
            <person name="Zellmer C.J."/>
            <person name="Michelin A.V."/>
            <person name="Lee-Lin S."/>
            <person name="Thomas P.J."/>
            <person name="Park M."/>
            <person name="Weingarten R.A."/>
            <person name="Less J."/>
            <person name="Dekker J.P."/>
            <person name="Frank K.M."/>
            <person name="Musser K.A."/>
            <person name="Mcquiston J.R."/>
            <person name="Henderson D.K."/>
            <person name="Lau A.F."/>
            <person name="Palmore T.N."/>
            <person name="Segre J.A."/>
        </authorList>
    </citation>
    <scope>NUCLEOTIDE SEQUENCE [LARGE SCALE GENOMIC DNA]</scope>
    <source>
        <strain evidence="2 3">SK-NIH.Env10_0317</strain>
    </source>
</reference>
<comment type="caution">
    <text evidence="2">The sequence shown here is derived from an EMBL/GenBank/DDBJ whole genome shotgun (WGS) entry which is preliminary data.</text>
</comment>
<name>A0AAJ4S5A3_9SPHN</name>
<feature type="region of interest" description="Disordered" evidence="1">
    <location>
        <begin position="1"/>
        <end position="41"/>
    </location>
</feature>
<dbReference type="Proteomes" id="UP000286681">
    <property type="component" value="Unassembled WGS sequence"/>
</dbReference>
<sequence>MERDHEELIDLGAASIETQGPDGQQLELSAIGRPLGISDED</sequence>
<dbReference type="NCBIfam" id="NF033522">
    <property type="entry name" value="lasso_benenodin"/>
    <property type="match status" value="1"/>
</dbReference>
<dbReference type="GeneID" id="44135534"/>
<dbReference type="RefSeq" id="WP_107525031.1">
    <property type="nucleotide sequence ID" value="NZ_CP018820.1"/>
</dbReference>
<evidence type="ECO:0000313" key="2">
    <source>
        <dbReference type="EMBL" id="RSV04742.1"/>
    </source>
</evidence>
<organism evidence="2 3">
    <name type="scientific">Sphingomonas koreensis</name>
    <dbReference type="NCBI Taxonomy" id="93064"/>
    <lineage>
        <taxon>Bacteria</taxon>
        <taxon>Pseudomonadati</taxon>
        <taxon>Pseudomonadota</taxon>
        <taxon>Alphaproteobacteria</taxon>
        <taxon>Sphingomonadales</taxon>
        <taxon>Sphingomonadaceae</taxon>
        <taxon>Sphingomonas</taxon>
    </lineage>
</organism>
<gene>
    <name evidence="2" type="ORF">CA257_07465</name>
</gene>